<evidence type="ECO:0000313" key="4">
    <source>
        <dbReference type="Proteomes" id="UP000516361"/>
    </source>
</evidence>
<dbReference type="EMBL" id="AP018712">
    <property type="protein sequence ID" value="BBE30571.1"/>
    <property type="molecule type" value="Genomic_DNA"/>
</dbReference>
<dbReference type="GO" id="GO:0051607">
    <property type="term" value="P:defense response to virus"/>
    <property type="evidence" value="ECO:0007669"/>
    <property type="project" value="UniProtKB-KW"/>
</dbReference>
<feature type="domain" description="CRISPR type III-associated protein" evidence="2">
    <location>
        <begin position="162"/>
        <end position="328"/>
    </location>
</feature>
<evidence type="ECO:0000256" key="1">
    <source>
        <dbReference type="ARBA" id="ARBA00023118"/>
    </source>
</evidence>
<dbReference type="Pfam" id="PF03787">
    <property type="entry name" value="RAMPs"/>
    <property type="match status" value="1"/>
</dbReference>
<dbReference type="InterPro" id="IPR010172">
    <property type="entry name" value="CRISPR-assoc_prot_TM1791"/>
</dbReference>
<dbReference type="KEGG" id="ocy:OSSY52_07120"/>
<dbReference type="InParanoid" id="A0A7G1G2K9"/>
<name>A0A7G1G2K9_9BACT</name>
<dbReference type="RefSeq" id="WP_190615653.1">
    <property type="nucleotide sequence ID" value="NZ_AP018712.1"/>
</dbReference>
<evidence type="ECO:0000313" key="3">
    <source>
        <dbReference type="EMBL" id="BBE30571.1"/>
    </source>
</evidence>
<accession>A0A7G1G2K9</accession>
<dbReference type="PANTHER" id="PTHR39965:SF1">
    <property type="entry name" value="CRISPR SYSTEM CMR SUBUNIT CMR6"/>
    <property type="match status" value="1"/>
</dbReference>
<reference evidence="3 4" key="1">
    <citation type="submission" date="2018-06" db="EMBL/GenBank/DDBJ databases">
        <title>Genome sequencing of Oceanotoga sp. sy52.</title>
        <authorList>
            <person name="Mori K."/>
        </authorList>
    </citation>
    <scope>NUCLEOTIDE SEQUENCE [LARGE SCALE GENOMIC DNA]</scope>
    <source>
        <strain evidence="4">sy52</strain>
    </source>
</reference>
<dbReference type="InterPro" id="IPR005537">
    <property type="entry name" value="RAMP_III_fam"/>
</dbReference>
<gene>
    <name evidence="3" type="ORF">OSSY52_07120</name>
</gene>
<organism evidence="3 4">
    <name type="scientific">Tepiditoga spiralis</name>
    <dbReference type="NCBI Taxonomy" id="2108365"/>
    <lineage>
        <taxon>Bacteria</taxon>
        <taxon>Thermotogati</taxon>
        <taxon>Thermotogota</taxon>
        <taxon>Thermotogae</taxon>
        <taxon>Petrotogales</taxon>
        <taxon>Petrotogaceae</taxon>
        <taxon>Tepiditoga</taxon>
    </lineage>
</organism>
<protein>
    <recommendedName>
        <fullName evidence="2">CRISPR type III-associated protein domain-containing protein</fullName>
    </recommendedName>
</protein>
<keyword evidence="4" id="KW-1185">Reference proteome</keyword>
<dbReference type="AlphaFoldDB" id="A0A7G1G2K9"/>
<proteinExistence type="predicted"/>
<dbReference type="PANTHER" id="PTHR39965">
    <property type="entry name" value="CRISPR SYSTEM CMR SUBUNIT CMR6"/>
    <property type="match status" value="1"/>
</dbReference>
<evidence type="ECO:0000259" key="2">
    <source>
        <dbReference type="Pfam" id="PF03787"/>
    </source>
</evidence>
<dbReference type="Proteomes" id="UP000516361">
    <property type="component" value="Chromosome"/>
</dbReference>
<sequence length="332" mass="38893">MEFYNDTIKDIKNASLYYDKLSFRIQKNLKKDFEIIKEELGIKKNFDEKKRQEVSKEIADKVNPKLKEIQITKIRSDVVSNQKNSKLQIKKEERFTLNILKSVNESRILDEKKFSKIIYKENIKAIEFDGLFKKLKSIRIKMLRSLLNIQKKESITIIAKNTTPFLIGAGIPSMDEIGFYWNRNYGIPTIPGSAIKGAFRHYLETKNEFEEKQELKDLIKIIFGTQEESGKIEFLEAIPLNNPKIFEEYQTPHFGEYYSGKKPPNDVYNPNPLSYLSVGEDSEFRFDLIINGKKFDEQKIEKTRELFLEFLEIYGLGAKTSNGYGRFEEIKN</sequence>
<keyword evidence="1" id="KW-0051">Antiviral defense</keyword>
<dbReference type="NCBIfam" id="TIGR01898">
    <property type="entry name" value="cas_TM1791_cmr6"/>
    <property type="match status" value="1"/>
</dbReference>